<feature type="domain" description="Peptidase C-terminal archaeal/bacterial" evidence="2">
    <location>
        <begin position="172"/>
        <end position="240"/>
    </location>
</feature>
<keyword evidence="1" id="KW-0732">Signal</keyword>
<name>A0A7X5YLL8_9CAUL</name>
<dbReference type="Proteomes" id="UP000587415">
    <property type="component" value="Unassembled WGS sequence"/>
</dbReference>
<dbReference type="Pfam" id="PF04151">
    <property type="entry name" value="PPC"/>
    <property type="match status" value="1"/>
</dbReference>
<reference evidence="3 4" key="1">
    <citation type="submission" date="2020-03" db="EMBL/GenBank/DDBJ databases">
        <title>Genomic Encyclopedia of Type Strains, Phase IV (KMG-IV): sequencing the most valuable type-strain genomes for metagenomic binning, comparative biology and taxonomic classification.</title>
        <authorList>
            <person name="Goeker M."/>
        </authorList>
    </citation>
    <scope>NUCLEOTIDE SEQUENCE [LARGE SCALE GENOMIC DNA]</scope>
    <source>
        <strain evidence="3 4">DSM 4736</strain>
    </source>
</reference>
<evidence type="ECO:0000313" key="4">
    <source>
        <dbReference type="Proteomes" id="UP000587415"/>
    </source>
</evidence>
<evidence type="ECO:0000313" key="3">
    <source>
        <dbReference type="EMBL" id="NJC41431.1"/>
    </source>
</evidence>
<protein>
    <recommendedName>
        <fullName evidence="2">Peptidase C-terminal archaeal/bacterial domain-containing protein</fullName>
    </recommendedName>
</protein>
<comment type="caution">
    <text evidence="3">The sequence shown here is derived from an EMBL/GenBank/DDBJ whole genome shotgun (WGS) entry which is preliminary data.</text>
</comment>
<organism evidence="3 4">
    <name type="scientific">Brevundimonas alba</name>
    <dbReference type="NCBI Taxonomy" id="74314"/>
    <lineage>
        <taxon>Bacteria</taxon>
        <taxon>Pseudomonadati</taxon>
        <taxon>Pseudomonadota</taxon>
        <taxon>Alphaproteobacteria</taxon>
        <taxon>Caulobacterales</taxon>
        <taxon>Caulobacteraceae</taxon>
        <taxon>Brevundimonas</taxon>
    </lineage>
</organism>
<sequence length="396" mass="41110">MKLVQLGVFAVSVVMAGAGAADAQSALTPGGTLRGQLATSDARLGDDSFYDCLSLQTRPGQRYRVEMRSAAFDAYMALGSGAKCVWSSSESDDDSAGGTDARIEFTGDGGLWSVRANSLSAGQTGAYTVTVQELGGAPMPPVATSGASIAFGQTVRGALAAGDSVAEDDSFYDCFTFTGRAGQRAVVEMRSADFDTYLSLYSGGSCAGDGLGTDDDGAGGTDSRIDLTLPREGAYTIRANSLGGGETGAYQLSLLIGGGSSSPAPAPVQSSRFANQASTGACIYQRGSRALRSMRGKTDGTDSVVIMEGREVALADIGATQAVGLPWFRDNQPVRINGRTYMKYGLPRVLSFQEVEFFAEHDGVGFAAETGVANPEVLYAVVRSVGCEFQPYALQN</sequence>
<gene>
    <name evidence="3" type="ORF">GGQ87_001689</name>
</gene>
<feature type="chain" id="PRO_5031406487" description="Peptidase C-terminal archaeal/bacterial domain-containing protein" evidence="1">
    <location>
        <begin position="21"/>
        <end position="396"/>
    </location>
</feature>
<proteinExistence type="predicted"/>
<dbReference type="EMBL" id="JAATJM010000001">
    <property type="protein sequence ID" value="NJC41431.1"/>
    <property type="molecule type" value="Genomic_DNA"/>
</dbReference>
<dbReference type="AlphaFoldDB" id="A0A7X5YLL8"/>
<accession>A0A7X5YLL8</accession>
<evidence type="ECO:0000259" key="2">
    <source>
        <dbReference type="Pfam" id="PF04151"/>
    </source>
</evidence>
<feature type="signal peptide" evidence="1">
    <location>
        <begin position="1"/>
        <end position="20"/>
    </location>
</feature>
<keyword evidence="4" id="KW-1185">Reference proteome</keyword>
<dbReference type="RefSeq" id="WP_168046536.1">
    <property type="nucleotide sequence ID" value="NZ_JAATJM010000001.1"/>
</dbReference>
<dbReference type="InterPro" id="IPR007280">
    <property type="entry name" value="Peptidase_C_arc/bac"/>
</dbReference>
<dbReference type="Gene3D" id="2.60.120.380">
    <property type="match status" value="2"/>
</dbReference>
<evidence type="ECO:0000256" key="1">
    <source>
        <dbReference type="SAM" id="SignalP"/>
    </source>
</evidence>